<evidence type="ECO:0000313" key="1">
    <source>
        <dbReference type="EMBL" id="ETO08051.1"/>
    </source>
</evidence>
<comment type="caution">
    <text evidence="1">The sequence shown here is derived from an EMBL/GenBank/DDBJ whole genome shotgun (WGS) entry which is preliminary data.</text>
</comment>
<organism evidence="1 2">
    <name type="scientific">Reticulomyxa filosa</name>
    <dbReference type="NCBI Taxonomy" id="46433"/>
    <lineage>
        <taxon>Eukaryota</taxon>
        <taxon>Sar</taxon>
        <taxon>Rhizaria</taxon>
        <taxon>Retaria</taxon>
        <taxon>Foraminifera</taxon>
        <taxon>Monothalamids</taxon>
        <taxon>Reticulomyxidae</taxon>
        <taxon>Reticulomyxa</taxon>
    </lineage>
</organism>
<accession>X6M326</accession>
<reference evidence="1 2" key="1">
    <citation type="journal article" date="2013" name="Curr. Biol.">
        <title>The Genome of the Foraminiferan Reticulomyxa filosa.</title>
        <authorList>
            <person name="Glockner G."/>
            <person name="Hulsmann N."/>
            <person name="Schleicher M."/>
            <person name="Noegel A.A."/>
            <person name="Eichinger L."/>
            <person name="Gallinger C."/>
            <person name="Pawlowski J."/>
            <person name="Sierra R."/>
            <person name="Euteneuer U."/>
            <person name="Pillet L."/>
            <person name="Moustafa A."/>
            <person name="Platzer M."/>
            <person name="Groth M."/>
            <person name="Szafranski K."/>
            <person name="Schliwa M."/>
        </authorList>
    </citation>
    <scope>NUCLEOTIDE SEQUENCE [LARGE SCALE GENOMIC DNA]</scope>
</reference>
<keyword evidence="1" id="KW-0477">Merozoite</keyword>
<proteinExistence type="predicted"/>
<gene>
    <name evidence="1" type="ORF">RFI_29339</name>
</gene>
<name>X6M326_RETFI</name>
<keyword evidence="2" id="KW-1185">Reference proteome</keyword>
<dbReference type="AlphaFoldDB" id="X6M326"/>
<sequence>MATATAKAKPTTAKTTALEFTTGIVANATTTTTTAKTTRATATAAKYVKKRYRDKLNGAMVGAVANHFCNHFLFGVMSAAIYVGYIIITNINNWWQSVPNENWSCCGRIYAPNENWSRCGRIYGPNGDESNLKAFYKYWLDFMHQTFGLAMGKLNKIQTPSLTLLQQQISV</sequence>
<evidence type="ECO:0000313" key="2">
    <source>
        <dbReference type="Proteomes" id="UP000023152"/>
    </source>
</evidence>
<dbReference type="EMBL" id="ASPP01025406">
    <property type="protein sequence ID" value="ETO08051.1"/>
    <property type="molecule type" value="Genomic_DNA"/>
</dbReference>
<protein>
    <submittedName>
        <fullName evidence="1">Merozoite surface protein 2</fullName>
    </submittedName>
</protein>
<dbReference type="Proteomes" id="UP000023152">
    <property type="component" value="Unassembled WGS sequence"/>
</dbReference>